<gene>
    <name evidence="2" type="ORF">FB192DRAFT_1388918</name>
</gene>
<feature type="transmembrane region" description="Helical" evidence="1">
    <location>
        <begin position="14"/>
        <end position="38"/>
    </location>
</feature>
<accession>A0A8H4BEB1</accession>
<organism evidence="2 3">
    <name type="scientific">Mucor circinelloides f. lusitanicus</name>
    <name type="common">Mucor racemosus var. lusitanicus</name>
    <dbReference type="NCBI Taxonomy" id="29924"/>
    <lineage>
        <taxon>Eukaryota</taxon>
        <taxon>Fungi</taxon>
        <taxon>Fungi incertae sedis</taxon>
        <taxon>Mucoromycota</taxon>
        <taxon>Mucoromycotina</taxon>
        <taxon>Mucoromycetes</taxon>
        <taxon>Mucorales</taxon>
        <taxon>Mucorineae</taxon>
        <taxon>Mucoraceae</taxon>
        <taxon>Mucor</taxon>
    </lineage>
</organism>
<proteinExistence type="predicted"/>
<sequence>MVNRPCLSLLPRSFSLFLILSFDFYCLSCFFCLIIYCIVNIIKMKKKERVVYSHRATFMSLFLLLYADSNLSFV</sequence>
<keyword evidence="1" id="KW-0472">Membrane</keyword>
<feature type="transmembrane region" description="Helical" evidence="1">
    <location>
        <begin position="50"/>
        <end position="67"/>
    </location>
</feature>
<keyword evidence="1" id="KW-0812">Transmembrane</keyword>
<comment type="caution">
    <text evidence="2">The sequence shown here is derived from an EMBL/GenBank/DDBJ whole genome shotgun (WGS) entry which is preliminary data.</text>
</comment>
<dbReference type="AlphaFoldDB" id="A0A8H4BEB1"/>
<evidence type="ECO:0000313" key="3">
    <source>
        <dbReference type="Proteomes" id="UP000469890"/>
    </source>
</evidence>
<protein>
    <submittedName>
        <fullName evidence="2">Uncharacterized protein</fullName>
    </submittedName>
</protein>
<reference evidence="2 3" key="1">
    <citation type="submission" date="2019-09" db="EMBL/GenBank/DDBJ databases">
        <authorList>
            <consortium name="DOE Joint Genome Institute"/>
            <person name="Mondo S.J."/>
            <person name="Navarro-Mendoza M.I."/>
            <person name="Perez-Arques C."/>
            <person name="Panchal S."/>
            <person name="Nicolas F.E."/>
            <person name="Ganguly P."/>
            <person name="Pangilinan J."/>
            <person name="Grigoriev I."/>
            <person name="Heitman J."/>
            <person name="Sanya K."/>
            <person name="Garre V."/>
        </authorList>
    </citation>
    <scope>NUCLEOTIDE SEQUENCE [LARGE SCALE GENOMIC DNA]</scope>
    <source>
        <strain evidence="2 3">MU402</strain>
    </source>
</reference>
<keyword evidence="1" id="KW-1133">Transmembrane helix</keyword>
<dbReference type="Proteomes" id="UP000469890">
    <property type="component" value="Unassembled WGS sequence"/>
</dbReference>
<name>A0A8H4BEB1_MUCCL</name>
<dbReference type="EMBL" id="JAAECE010000006">
    <property type="protein sequence ID" value="KAF1799867.1"/>
    <property type="molecule type" value="Genomic_DNA"/>
</dbReference>
<evidence type="ECO:0000256" key="1">
    <source>
        <dbReference type="SAM" id="Phobius"/>
    </source>
</evidence>
<evidence type="ECO:0000313" key="2">
    <source>
        <dbReference type="EMBL" id="KAF1799867.1"/>
    </source>
</evidence>